<dbReference type="eggNOG" id="COG3420">
    <property type="taxonomic scope" value="Bacteria"/>
</dbReference>
<keyword evidence="3" id="KW-1185">Reference proteome</keyword>
<dbReference type="SUPFAM" id="SSF51126">
    <property type="entry name" value="Pectin lyase-like"/>
    <property type="match status" value="1"/>
</dbReference>
<gene>
    <name evidence="2" type="ordered locus">tlr0125</name>
</gene>
<proteinExistence type="predicted"/>
<dbReference type="InterPro" id="IPR012334">
    <property type="entry name" value="Pectin_lyas_fold"/>
</dbReference>
<feature type="domain" description="Right handed beta helix" evidence="1">
    <location>
        <begin position="236"/>
        <end position="396"/>
    </location>
</feature>
<dbReference type="Proteomes" id="UP000000440">
    <property type="component" value="Chromosome"/>
</dbReference>
<dbReference type="InterPro" id="IPR011050">
    <property type="entry name" value="Pectin_lyase_fold/virulence"/>
</dbReference>
<dbReference type="EnsemblBacteria" id="BAC07678">
    <property type="protein sequence ID" value="BAC07678"/>
    <property type="gene ID" value="BAC07678"/>
</dbReference>
<sequence>MKGQPLLFILLVMVLFLMGQPKIAAISASPLALEVNPADPQASDVGKGMPLTPFRTIGAALAWAQAHDRPIDIYIHGGIYREALGAIRHRQTPLRLLAKAGDRVILRGSQRWSDWQAVSSTPNFTIYRHPWTLAWGFSGNPWTAFDIDLPPVAQRGELVWWQKTPLRQRLSFLELQGNDFYVDDTEQQLYVALPAGVLPSELEVAVHREALRILNSGLISLVGLRFEHYGGTFTQAVRIERSHDIEVKDCTFWANNWGGLESHQSNRLRVERTQFLQNGWRGMAGVHLQDFTVQQVLVQGNNWRGGWAGFYDWDAGEKYFHLRRAVFDHYRAIGNQAAGLWLDTDNQNVKIRRSQFVGNAVVGLFLEAGTGPVTIEDSLIAYNYSVAPNYLQTPGIFGWAAAHVTLRRNWIWQNQGAQIGVRDLSPRTLTLPETGEEVTIRSQDWHLEGNWIGSHQEPLLTTLKGEAFLQTLRLEDNHWWSHAPYPFRLEGENVTWSQWQERYGHPSDRWLLP</sequence>
<dbReference type="AlphaFoldDB" id="Q8DMJ1"/>
<evidence type="ECO:0000313" key="3">
    <source>
        <dbReference type="Proteomes" id="UP000000440"/>
    </source>
</evidence>
<dbReference type="EMBL" id="BA000039">
    <property type="protein sequence ID" value="BAC07678.1"/>
    <property type="molecule type" value="Genomic_DNA"/>
</dbReference>
<protein>
    <submittedName>
        <fullName evidence="2">Tlr0125 protein</fullName>
    </submittedName>
</protein>
<dbReference type="Pfam" id="PF13229">
    <property type="entry name" value="Beta_helix"/>
    <property type="match status" value="1"/>
</dbReference>
<accession>Q8DMJ1</accession>
<dbReference type="KEGG" id="tel:tlr0125"/>
<dbReference type="STRING" id="197221.gene:10746704"/>
<evidence type="ECO:0000259" key="1">
    <source>
        <dbReference type="Pfam" id="PF13229"/>
    </source>
</evidence>
<reference evidence="2 3" key="1">
    <citation type="journal article" date="2002" name="DNA Res.">
        <title>Complete genome structure of the thermophilic cyanobacterium Thermosynechococcus elongatus BP-1.</title>
        <authorList>
            <person name="Nakamura Y."/>
            <person name="Kaneko T."/>
            <person name="Sato S."/>
            <person name="Ikeuchi M."/>
            <person name="Katoh H."/>
            <person name="Sasamoto S."/>
            <person name="Watanabe A."/>
            <person name="Iriguchi M."/>
            <person name="Kawashima K."/>
            <person name="Kimura T."/>
            <person name="Kishida Y."/>
            <person name="Kiyokawa C."/>
            <person name="Kohara M."/>
            <person name="Matsumoto M."/>
            <person name="Matsuno A."/>
            <person name="Nakazaki N."/>
            <person name="Shimpo S."/>
            <person name="Sugimoto M."/>
            <person name="Takeuchi C."/>
            <person name="Yamada M."/>
            <person name="Tabata S."/>
        </authorList>
    </citation>
    <scope>NUCLEOTIDE SEQUENCE [LARGE SCALE GENOMIC DNA]</scope>
    <source>
        <strain evidence="3">IAM M-273 / NIES-2133 / BP-1</strain>
    </source>
</reference>
<name>Q8DMJ1_THEVB</name>
<evidence type="ECO:0000313" key="2">
    <source>
        <dbReference type="EMBL" id="BAC07678.1"/>
    </source>
</evidence>
<dbReference type="InterPro" id="IPR039448">
    <property type="entry name" value="Beta_helix"/>
</dbReference>
<organism evidence="2 3">
    <name type="scientific">Thermosynechococcus vestitus (strain NIES-2133 / IAM M-273 / BP-1)</name>
    <dbReference type="NCBI Taxonomy" id="197221"/>
    <lineage>
        <taxon>Bacteria</taxon>
        <taxon>Bacillati</taxon>
        <taxon>Cyanobacteriota</taxon>
        <taxon>Cyanophyceae</taxon>
        <taxon>Acaryochloridales</taxon>
        <taxon>Thermosynechococcaceae</taxon>
        <taxon>Thermosynechococcus</taxon>
    </lineage>
</organism>
<dbReference type="Gene3D" id="2.160.20.10">
    <property type="entry name" value="Single-stranded right-handed beta-helix, Pectin lyase-like"/>
    <property type="match status" value="2"/>
</dbReference>